<dbReference type="RefSeq" id="WP_241291306.1">
    <property type="nucleotide sequence ID" value="NZ_JAKZGR010000002.1"/>
</dbReference>
<evidence type="ECO:0000259" key="13">
    <source>
        <dbReference type="Pfam" id="PF00155"/>
    </source>
</evidence>
<protein>
    <recommendedName>
        <fullName evidence="12">Histidinol-phosphate aminotransferase</fullName>
        <ecNumber evidence="12">2.6.1.9</ecNumber>
    </recommendedName>
    <alternativeName>
        <fullName evidence="12">Imidazole acetol-phosphate transaminase</fullName>
    </alternativeName>
</protein>
<evidence type="ECO:0000256" key="9">
    <source>
        <dbReference type="ARBA" id="ARBA00022898"/>
    </source>
</evidence>
<dbReference type="InterPro" id="IPR005861">
    <property type="entry name" value="HisP_aminotrans"/>
</dbReference>
<evidence type="ECO:0000256" key="10">
    <source>
        <dbReference type="ARBA" id="ARBA00023102"/>
    </source>
</evidence>
<keyword evidence="15" id="KW-1185">Reference proteome</keyword>
<name>A0ABV8EKY1_9BACT</name>
<evidence type="ECO:0000256" key="12">
    <source>
        <dbReference type="HAMAP-Rule" id="MF_01023"/>
    </source>
</evidence>
<keyword evidence="10 12" id="KW-0368">Histidine biosynthesis</keyword>
<dbReference type="Pfam" id="PF00155">
    <property type="entry name" value="Aminotran_1_2"/>
    <property type="match status" value="1"/>
</dbReference>
<dbReference type="EMBL" id="JBHSAV010000053">
    <property type="protein sequence ID" value="MFC3976979.1"/>
    <property type="molecule type" value="Genomic_DNA"/>
</dbReference>
<reference evidence="15" key="1">
    <citation type="journal article" date="2019" name="Int. J. Syst. Evol. Microbiol.">
        <title>The Global Catalogue of Microorganisms (GCM) 10K type strain sequencing project: providing services to taxonomists for standard genome sequencing and annotation.</title>
        <authorList>
            <consortium name="The Broad Institute Genomics Platform"/>
            <consortium name="The Broad Institute Genome Sequencing Center for Infectious Disease"/>
            <person name="Wu L."/>
            <person name="Ma J."/>
        </authorList>
    </citation>
    <scope>NUCLEOTIDE SEQUENCE [LARGE SCALE GENOMIC DNA]</scope>
    <source>
        <strain evidence="15">CECT 8551</strain>
    </source>
</reference>
<evidence type="ECO:0000256" key="11">
    <source>
        <dbReference type="ARBA" id="ARBA00047481"/>
    </source>
</evidence>
<evidence type="ECO:0000256" key="8">
    <source>
        <dbReference type="ARBA" id="ARBA00022679"/>
    </source>
</evidence>
<evidence type="ECO:0000256" key="2">
    <source>
        <dbReference type="ARBA" id="ARBA00005011"/>
    </source>
</evidence>
<evidence type="ECO:0000313" key="15">
    <source>
        <dbReference type="Proteomes" id="UP001595766"/>
    </source>
</evidence>
<feature type="domain" description="Aminotransferase class I/classII large" evidence="13">
    <location>
        <begin position="45"/>
        <end position="342"/>
    </location>
</feature>
<dbReference type="CDD" id="cd00609">
    <property type="entry name" value="AAT_like"/>
    <property type="match status" value="1"/>
</dbReference>
<evidence type="ECO:0000313" key="14">
    <source>
        <dbReference type="EMBL" id="MFC3976979.1"/>
    </source>
</evidence>
<keyword evidence="9 12" id="KW-0663">Pyridoxal phosphate</keyword>
<dbReference type="Gene3D" id="3.90.1150.10">
    <property type="entry name" value="Aspartate Aminotransferase, domain 1"/>
    <property type="match status" value="1"/>
</dbReference>
<keyword evidence="8 12" id="KW-0808">Transferase</keyword>
<keyword evidence="6 12" id="KW-0032">Aminotransferase</keyword>
<dbReference type="PANTHER" id="PTHR42885:SF2">
    <property type="entry name" value="HISTIDINOL-PHOSPHATE AMINOTRANSFERASE"/>
    <property type="match status" value="1"/>
</dbReference>
<sequence length="350" mass="39530">MAFNLEKLLRPHISSIKPYSSARDEYSGKAGIFLDANENPFGSMATGNHNRYPDPYQHDIKEKLSTVKQIPANQIFLGNGSDEAIDLLMRAFCSPGIDNIIILPPTYGMYEVSAGINDIAIKRVNLSDSYQLKPQEIISEVNDNTKIIFICSPNNPSGNKLNRRDIYQILTQFEGIVVVDEAYIDFSDEPSFIEELKNYPNLLVMQTFSKAWGLASLRIGMAFASVDIIKILNLIKPPYNISGLTQEKVLEALDNAADIKDIVTNILKEREFLENELVKLPFVKKIFPSHSNFILIKVTEAKKIYEYLIEQTIIIRDRSKVTLCEDCLRISVGTRSENDALLLALKQYQA</sequence>
<comment type="subunit">
    <text evidence="5 12">Homodimer.</text>
</comment>
<comment type="pathway">
    <text evidence="2 12">Amino-acid biosynthesis; L-histidine biosynthesis; L-histidine from 5-phospho-alpha-D-ribose 1-diphosphate: step 7/9.</text>
</comment>
<comment type="catalytic activity">
    <reaction evidence="11 12">
        <text>L-histidinol phosphate + 2-oxoglutarate = 3-(imidazol-4-yl)-2-oxopropyl phosphate + L-glutamate</text>
        <dbReference type="Rhea" id="RHEA:23744"/>
        <dbReference type="ChEBI" id="CHEBI:16810"/>
        <dbReference type="ChEBI" id="CHEBI:29985"/>
        <dbReference type="ChEBI" id="CHEBI:57766"/>
        <dbReference type="ChEBI" id="CHEBI:57980"/>
        <dbReference type="EC" id="2.6.1.9"/>
    </reaction>
</comment>
<dbReference type="InterPro" id="IPR015424">
    <property type="entry name" value="PyrdxlP-dep_Trfase"/>
</dbReference>
<dbReference type="SUPFAM" id="SSF53383">
    <property type="entry name" value="PLP-dependent transferases"/>
    <property type="match status" value="1"/>
</dbReference>
<dbReference type="Gene3D" id="3.40.640.10">
    <property type="entry name" value="Type I PLP-dependent aspartate aminotransferase-like (Major domain)"/>
    <property type="match status" value="1"/>
</dbReference>
<dbReference type="InterPro" id="IPR004839">
    <property type="entry name" value="Aminotransferase_I/II_large"/>
</dbReference>
<feature type="modified residue" description="N6-(pyridoxal phosphate)lysine" evidence="12">
    <location>
        <position position="210"/>
    </location>
</feature>
<dbReference type="InterPro" id="IPR001917">
    <property type="entry name" value="Aminotrans_II_pyridoxalP_BS"/>
</dbReference>
<evidence type="ECO:0000256" key="3">
    <source>
        <dbReference type="ARBA" id="ARBA00005189"/>
    </source>
</evidence>
<comment type="similarity">
    <text evidence="4 12">Belongs to the class-II pyridoxal-phosphate-dependent aminotransferase family. Histidinol-phosphate aminotransferase subfamily.</text>
</comment>
<evidence type="ECO:0000256" key="4">
    <source>
        <dbReference type="ARBA" id="ARBA00007970"/>
    </source>
</evidence>
<dbReference type="GO" id="GO:0004400">
    <property type="term" value="F:histidinol-phosphate transaminase activity"/>
    <property type="evidence" value="ECO:0007669"/>
    <property type="project" value="UniProtKB-EC"/>
</dbReference>
<evidence type="ECO:0000256" key="7">
    <source>
        <dbReference type="ARBA" id="ARBA00022605"/>
    </source>
</evidence>
<gene>
    <name evidence="12 14" type="primary">hisC</name>
    <name evidence="14" type="ORF">ACFOUP_11385</name>
</gene>
<organism evidence="14 15">
    <name type="scientific">Belliella kenyensis</name>
    <dbReference type="NCBI Taxonomy" id="1472724"/>
    <lineage>
        <taxon>Bacteria</taxon>
        <taxon>Pseudomonadati</taxon>
        <taxon>Bacteroidota</taxon>
        <taxon>Cytophagia</taxon>
        <taxon>Cytophagales</taxon>
        <taxon>Cyclobacteriaceae</taxon>
        <taxon>Belliella</taxon>
    </lineage>
</organism>
<comment type="cofactor">
    <cofactor evidence="1 12">
        <name>pyridoxal 5'-phosphate</name>
        <dbReference type="ChEBI" id="CHEBI:597326"/>
    </cofactor>
</comment>
<dbReference type="HAMAP" id="MF_01023">
    <property type="entry name" value="HisC_aminotrans_2"/>
    <property type="match status" value="1"/>
</dbReference>
<comment type="pathway">
    <text evidence="3">Lipid metabolism.</text>
</comment>
<accession>A0ABV8EKY1</accession>
<dbReference type="PANTHER" id="PTHR42885">
    <property type="entry name" value="HISTIDINOL-PHOSPHATE AMINOTRANSFERASE-RELATED"/>
    <property type="match status" value="1"/>
</dbReference>
<comment type="caution">
    <text evidence="14">The sequence shown here is derived from an EMBL/GenBank/DDBJ whole genome shotgun (WGS) entry which is preliminary data.</text>
</comment>
<dbReference type="EC" id="2.6.1.9" evidence="12"/>
<evidence type="ECO:0000256" key="1">
    <source>
        <dbReference type="ARBA" id="ARBA00001933"/>
    </source>
</evidence>
<dbReference type="NCBIfam" id="TIGR01141">
    <property type="entry name" value="hisC"/>
    <property type="match status" value="1"/>
</dbReference>
<dbReference type="Proteomes" id="UP001595766">
    <property type="component" value="Unassembled WGS sequence"/>
</dbReference>
<dbReference type="InterPro" id="IPR015421">
    <property type="entry name" value="PyrdxlP-dep_Trfase_major"/>
</dbReference>
<evidence type="ECO:0000256" key="5">
    <source>
        <dbReference type="ARBA" id="ARBA00011738"/>
    </source>
</evidence>
<evidence type="ECO:0000256" key="6">
    <source>
        <dbReference type="ARBA" id="ARBA00022576"/>
    </source>
</evidence>
<keyword evidence="7 12" id="KW-0028">Amino-acid biosynthesis</keyword>
<dbReference type="PROSITE" id="PS00599">
    <property type="entry name" value="AA_TRANSFER_CLASS_2"/>
    <property type="match status" value="1"/>
</dbReference>
<proteinExistence type="inferred from homology"/>
<dbReference type="InterPro" id="IPR015422">
    <property type="entry name" value="PyrdxlP-dep_Trfase_small"/>
</dbReference>